<organism evidence="6">
    <name type="scientific">Rhodnius neglectus</name>
    <dbReference type="NCBI Taxonomy" id="72488"/>
    <lineage>
        <taxon>Eukaryota</taxon>
        <taxon>Metazoa</taxon>
        <taxon>Ecdysozoa</taxon>
        <taxon>Arthropoda</taxon>
        <taxon>Hexapoda</taxon>
        <taxon>Insecta</taxon>
        <taxon>Pterygota</taxon>
        <taxon>Neoptera</taxon>
        <taxon>Paraneoptera</taxon>
        <taxon>Hemiptera</taxon>
        <taxon>Heteroptera</taxon>
        <taxon>Panheteroptera</taxon>
        <taxon>Cimicomorpha</taxon>
        <taxon>Reduviidae</taxon>
        <taxon>Triatominae</taxon>
        <taxon>Rhodnius</taxon>
    </lineage>
</organism>
<evidence type="ECO:0000256" key="4">
    <source>
        <dbReference type="ARBA" id="ARBA00022553"/>
    </source>
</evidence>
<evidence type="ECO:0000256" key="2">
    <source>
        <dbReference type="ARBA" id="ARBA00008332"/>
    </source>
</evidence>
<keyword evidence="4" id="KW-0597">Phosphoprotein</keyword>
<sequence>MSLFGLMGDLDDDPFMGGHVRRMNNLMSSFFRDPFSDMMFGGNGGRSGGMLGIGGPLGGDLLPFTGGRHLQSPVAMMLSGGFPSILDPMGSTGTGSHVSAMSTVMTMTQGPDGRPQVYQASQSVRQGPGGIRETKKTVADSRTGVKKMSIGRHVYDRGHIIEREQNVYSGEREENEEFINMDEEEADDFNKEWESRARQVMPGRNSHAAIGYGSSGSNRRRHQGNPTGQQLALPSTVAHPPQPPQRYAGRSSRRATCGLPNPHHQPSSTASKIAARYGRKY</sequence>
<dbReference type="AlphaFoldDB" id="A0A0P4W585"/>
<comment type="subcellular location">
    <subcellularLocation>
        <location evidence="1">Cytoplasm</location>
    </subcellularLocation>
</comment>
<feature type="region of interest" description="Disordered" evidence="5">
    <location>
        <begin position="199"/>
        <end position="281"/>
    </location>
</feature>
<protein>
    <submittedName>
        <fullName evidence="6">Putative myeloid leukemia factor-like protein</fullName>
    </submittedName>
</protein>
<evidence type="ECO:0000256" key="1">
    <source>
        <dbReference type="ARBA" id="ARBA00004496"/>
    </source>
</evidence>
<comment type="similarity">
    <text evidence="2">Belongs to the MLF family.</text>
</comment>
<dbReference type="EMBL" id="GDKW01000052">
    <property type="protein sequence ID" value="JAI56543.1"/>
    <property type="molecule type" value="mRNA"/>
</dbReference>
<evidence type="ECO:0000313" key="6">
    <source>
        <dbReference type="EMBL" id="JAI56543.1"/>
    </source>
</evidence>
<evidence type="ECO:0000256" key="3">
    <source>
        <dbReference type="ARBA" id="ARBA00022490"/>
    </source>
</evidence>
<feature type="compositionally biased region" description="Polar residues" evidence="5">
    <location>
        <begin position="224"/>
        <end position="233"/>
    </location>
</feature>
<accession>A0A0P4W585</accession>
<dbReference type="GO" id="GO:0005737">
    <property type="term" value="C:cytoplasm"/>
    <property type="evidence" value="ECO:0007669"/>
    <property type="project" value="UniProtKB-SubCell"/>
</dbReference>
<dbReference type="InterPro" id="IPR019376">
    <property type="entry name" value="Myeloid_leukemia_factor"/>
</dbReference>
<dbReference type="PANTHER" id="PTHR13105">
    <property type="entry name" value="MYELOID LEUKEMIA FACTOR"/>
    <property type="match status" value="1"/>
</dbReference>
<keyword evidence="3" id="KW-0963">Cytoplasm</keyword>
<evidence type="ECO:0000256" key="5">
    <source>
        <dbReference type="SAM" id="MobiDB-lite"/>
    </source>
</evidence>
<proteinExistence type="evidence at transcript level"/>
<dbReference type="Pfam" id="PF10248">
    <property type="entry name" value="Mlf1IP"/>
    <property type="match status" value="1"/>
</dbReference>
<reference evidence="6" key="1">
    <citation type="journal article" date="2016" name="PLoS Negl. Trop. Dis.">
        <title>A Deep Insight into the Sialome of Rhodnius neglectus, a Vector of Chagas Disease.</title>
        <authorList>
            <person name="Santiago P.B."/>
            <person name="Assumpcao T.C."/>
            <person name="Araujo C.N."/>
            <person name="Bastos I.M."/>
            <person name="Neves D."/>
            <person name="Silva I.G."/>
            <person name="Charneau S."/>
            <person name="Queiroz R.M."/>
            <person name="Raiol T."/>
            <person name="Oliveira J.V."/>
            <person name="Sousa M.V."/>
            <person name="Calvo E."/>
            <person name="Ribeiro J.M."/>
            <person name="Santana J.M."/>
        </authorList>
    </citation>
    <scope>NUCLEOTIDE SEQUENCE</scope>
    <source>
        <tissue evidence="6">Salivary glands</tissue>
    </source>
</reference>
<name>A0A0P4W585_9HEMI</name>